<feature type="region of interest" description="Disordered" evidence="2">
    <location>
        <begin position="20"/>
        <end position="44"/>
    </location>
</feature>
<name>A0AAD1TZW0_EUPCR</name>
<gene>
    <name evidence="3" type="ORF">ECRASSUSDP1_LOCUS854</name>
</gene>
<feature type="coiled-coil region" evidence="1">
    <location>
        <begin position="266"/>
        <end position="371"/>
    </location>
</feature>
<organism evidence="3 4">
    <name type="scientific">Euplotes crassus</name>
    <dbReference type="NCBI Taxonomy" id="5936"/>
    <lineage>
        <taxon>Eukaryota</taxon>
        <taxon>Sar</taxon>
        <taxon>Alveolata</taxon>
        <taxon>Ciliophora</taxon>
        <taxon>Intramacronucleata</taxon>
        <taxon>Spirotrichea</taxon>
        <taxon>Hypotrichia</taxon>
        <taxon>Euplotida</taxon>
        <taxon>Euplotidae</taxon>
        <taxon>Moneuplotes</taxon>
    </lineage>
</organism>
<keyword evidence="1" id="KW-0175">Coiled coil</keyword>
<evidence type="ECO:0000256" key="1">
    <source>
        <dbReference type="SAM" id="Coils"/>
    </source>
</evidence>
<proteinExistence type="predicted"/>
<dbReference type="Proteomes" id="UP001295684">
    <property type="component" value="Unassembled WGS sequence"/>
</dbReference>
<accession>A0AAD1TZW0</accession>
<dbReference type="EMBL" id="CAMPGE010000804">
    <property type="protein sequence ID" value="CAI2359562.1"/>
    <property type="molecule type" value="Genomic_DNA"/>
</dbReference>
<reference evidence="3" key="1">
    <citation type="submission" date="2023-07" db="EMBL/GenBank/DDBJ databases">
        <authorList>
            <consortium name="AG Swart"/>
            <person name="Singh M."/>
            <person name="Singh A."/>
            <person name="Seah K."/>
            <person name="Emmerich C."/>
        </authorList>
    </citation>
    <scope>NUCLEOTIDE SEQUENCE</scope>
    <source>
        <strain evidence="3">DP1</strain>
    </source>
</reference>
<evidence type="ECO:0000313" key="4">
    <source>
        <dbReference type="Proteomes" id="UP001295684"/>
    </source>
</evidence>
<evidence type="ECO:0000313" key="3">
    <source>
        <dbReference type="EMBL" id="CAI2359562.1"/>
    </source>
</evidence>
<feature type="region of interest" description="Disordered" evidence="2">
    <location>
        <begin position="220"/>
        <end position="265"/>
    </location>
</feature>
<keyword evidence="4" id="KW-1185">Reference proteome</keyword>
<dbReference type="AlphaFoldDB" id="A0AAD1TZW0"/>
<feature type="region of interest" description="Disordered" evidence="2">
    <location>
        <begin position="176"/>
        <end position="197"/>
    </location>
</feature>
<sequence length="551" mass="63367">MSKSSSREESAGRRILLDSNFVKSKASGQRLDTEESNHSNFSRQSLKNRDFAPMFDTFNEGETSMKLREISNEGSLDLEAQIMNHIDNLSQGFKSLILHLDMRSMSKSLEEVPEETLKVRIKSLIYEYEQKIQEIDKYRTANREFCKDFSSTNLFSDFAKTTQSIIRYNESADDSKMTSNFGIEDSQNESQNPEDHHNQVVETITSEMNSSLFRKIYLPGQRDESSEESKRVTKPQSYSIIKGGPKDKKIITSTGGPTEEDSPQSLSQLKIKMLRLENELQLRNKQMKSLSSENNACVNKLMDASKLIDDLSSKYHDVNLENNRLTQQLTDLESCKKEDRGIQTSTSRYGYEDLHEEKQKLSLNYSSTQKDLGFFLTPNNSDNDEVLIGPDSPANQARCVLNQENPHKASQDSYEESKEYQENRCKSYESSKTNIFKTDLSVSKTYLGSSSCKSFEEIIKSQKDDIEYLKNLARTLLYKNIGRIKDAREAIGVIIDFLQNMDTMNLKDLSEYIARFYDVAFGDKYQYFITKLDYLKSEIEEIKSLNNKKIL</sequence>
<evidence type="ECO:0000256" key="2">
    <source>
        <dbReference type="SAM" id="MobiDB-lite"/>
    </source>
</evidence>
<protein>
    <submittedName>
        <fullName evidence="3">Uncharacterized protein</fullName>
    </submittedName>
</protein>
<feature type="compositionally biased region" description="Basic and acidic residues" evidence="2">
    <location>
        <begin position="221"/>
        <end position="231"/>
    </location>
</feature>
<comment type="caution">
    <text evidence="3">The sequence shown here is derived from an EMBL/GenBank/DDBJ whole genome shotgun (WGS) entry which is preliminary data.</text>
</comment>